<dbReference type="EMBL" id="QKYT01000442">
    <property type="protein sequence ID" value="RIA85184.1"/>
    <property type="molecule type" value="Genomic_DNA"/>
</dbReference>
<gene>
    <name evidence="2" type="ORF">C1645_386464</name>
</gene>
<sequence length="283" mass="31082">MREISPELFIDIPVKIEKSNTPINLSMPLTNALPAAVSETTSLMNEITFELASFNTTNQGKTTTTSKSDTLRQHVRSSSAGSLLSSFDNSISPPAENMNKTSSFEDSKKKELRKMKSLNQFKTTTTSIDGVFRGGSLLDYDDKNPPVKPVEPEQVKFAKGSLLSNGTIFEQAKEREKIKRAMGGVGIVRDSNNGPLLSIEGDVKFHKGSLLDRNIEGSGGGKVLQRNKPLKQNQQQSRQNNFQPLLRFGSDQKVGGNELDGMKSPPIKSPPIKPHDGQRDGYF</sequence>
<feature type="compositionally biased region" description="Basic and acidic residues" evidence="1">
    <location>
        <begin position="273"/>
        <end position="283"/>
    </location>
</feature>
<comment type="caution">
    <text evidence="2">The sequence shown here is derived from an EMBL/GenBank/DDBJ whole genome shotgun (WGS) entry which is preliminary data.</text>
</comment>
<keyword evidence="3" id="KW-1185">Reference proteome</keyword>
<accession>A0A397SR89</accession>
<evidence type="ECO:0000313" key="3">
    <source>
        <dbReference type="Proteomes" id="UP000265703"/>
    </source>
</evidence>
<dbReference type="AlphaFoldDB" id="A0A397SR89"/>
<feature type="compositionally biased region" description="Polar residues" evidence="1">
    <location>
        <begin position="87"/>
        <end position="102"/>
    </location>
</feature>
<evidence type="ECO:0000313" key="2">
    <source>
        <dbReference type="EMBL" id="RIA85184.1"/>
    </source>
</evidence>
<dbReference type="OrthoDB" id="43122at2759"/>
<feature type="region of interest" description="Disordered" evidence="1">
    <location>
        <begin position="82"/>
        <end position="108"/>
    </location>
</feature>
<feature type="compositionally biased region" description="Low complexity" evidence="1">
    <location>
        <begin position="232"/>
        <end position="243"/>
    </location>
</feature>
<feature type="region of interest" description="Disordered" evidence="1">
    <location>
        <begin position="216"/>
        <end position="283"/>
    </location>
</feature>
<name>A0A397SR89_9GLOM</name>
<dbReference type="STRING" id="658196.A0A397SR89"/>
<organism evidence="2 3">
    <name type="scientific">Glomus cerebriforme</name>
    <dbReference type="NCBI Taxonomy" id="658196"/>
    <lineage>
        <taxon>Eukaryota</taxon>
        <taxon>Fungi</taxon>
        <taxon>Fungi incertae sedis</taxon>
        <taxon>Mucoromycota</taxon>
        <taxon>Glomeromycotina</taxon>
        <taxon>Glomeromycetes</taxon>
        <taxon>Glomerales</taxon>
        <taxon>Glomeraceae</taxon>
        <taxon>Glomus</taxon>
    </lineage>
</organism>
<proteinExistence type="predicted"/>
<dbReference type="Proteomes" id="UP000265703">
    <property type="component" value="Unassembled WGS sequence"/>
</dbReference>
<reference evidence="2 3" key="1">
    <citation type="submission" date="2018-06" db="EMBL/GenBank/DDBJ databases">
        <title>Comparative genomics reveals the genomic features of Rhizophagus irregularis, R. cerebriforme, R. diaphanum and Gigaspora rosea, and their symbiotic lifestyle signature.</title>
        <authorList>
            <person name="Morin E."/>
            <person name="San Clemente H."/>
            <person name="Chen E.C.H."/>
            <person name="De La Providencia I."/>
            <person name="Hainaut M."/>
            <person name="Kuo A."/>
            <person name="Kohler A."/>
            <person name="Murat C."/>
            <person name="Tang N."/>
            <person name="Roy S."/>
            <person name="Loubradou J."/>
            <person name="Henrissat B."/>
            <person name="Grigoriev I.V."/>
            <person name="Corradi N."/>
            <person name="Roux C."/>
            <person name="Martin F.M."/>
        </authorList>
    </citation>
    <scope>NUCLEOTIDE SEQUENCE [LARGE SCALE GENOMIC DNA]</scope>
    <source>
        <strain evidence="2 3">DAOM 227022</strain>
    </source>
</reference>
<evidence type="ECO:0000256" key="1">
    <source>
        <dbReference type="SAM" id="MobiDB-lite"/>
    </source>
</evidence>
<protein>
    <submittedName>
        <fullName evidence="2">Uncharacterized protein</fullName>
    </submittedName>
</protein>